<reference evidence="3" key="1">
    <citation type="submission" date="2025-08" db="UniProtKB">
        <authorList>
            <consortium name="RefSeq"/>
        </authorList>
    </citation>
    <scope>IDENTIFICATION</scope>
    <source>
        <tissue evidence="3">Whole organism</tissue>
    </source>
</reference>
<proteinExistence type="predicted"/>
<gene>
    <name evidence="3" type="primary">LOC127749936</name>
</gene>
<evidence type="ECO:0000313" key="3">
    <source>
        <dbReference type="RefSeq" id="XP_052126012.1"/>
    </source>
</evidence>
<keyword evidence="2" id="KW-1185">Reference proteome</keyword>
<organism evidence="2 3">
    <name type="scientific">Frankliniella occidentalis</name>
    <name type="common">Western flower thrips</name>
    <name type="synonym">Euthrips occidentalis</name>
    <dbReference type="NCBI Taxonomy" id="133901"/>
    <lineage>
        <taxon>Eukaryota</taxon>
        <taxon>Metazoa</taxon>
        <taxon>Ecdysozoa</taxon>
        <taxon>Arthropoda</taxon>
        <taxon>Hexapoda</taxon>
        <taxon>Insecta</taxon>
        <taxon>Pterygota</taxon>
        <taxon>Neoptera</taxon>
        <taxon>Paraneoptera</taxon>
        <taxon>Thysanoptera</taxon>
        <taxon>Terebrantia</taxon>
        <taxon>Thripoidea</taxon>
        <taxon>Thripidae</taxon>
        <taxon>Frankliniella</taxon>
    </lineage>
</organism>
<feature type="compositionally biased region" description="Polar residues" evidence="1">
    <location>
        <begin position="162"/>
        <end position="177"/>
    </location>
</feature>
<dbReference type="RefSeq" id="XP_052126012.1">
    <property type="nucleotide sequence ID" value="XM_052270052.1"/>
</dbReference>
<feature type="region of interest" description="Disordered" evidence="1">
    <location>
        <begin position="122"/>
        <end position="221"/>
    </location>
</feature>
<evidence type="ECO:0000256" key="1">
    <source>
        <dbReference type="SAM" id="MobiDB-lite"/>
    </source>
</evidence>
<feature type="compositionally biased region" description="Basic and acidic residues" evidence="1">
    <location>
        <begin position="178"/>
        <end position="195"/>
    </location>
</feature>
<evidence type="ECO:0000313" key="2">
    <source>
        <dbReference type="Proteomes" id="UP000504606"/>
    </source>
</evidence>
<dbReference type="GeneID" id="127749936"/>
<dbReference type="AlphaFoldDB" id="A0A9C6UA51"/>
<dbReference type="Proteomes" id="UP000504606">
    <property type="component" value="Unplaced"/>
</dbReference>
<feature type="compositionally biased region" description="Basic and acidic residues" evidence="1">
    <location>
        <begin position="206"/>
        <end position="221"/>
    </location>
</feature>
<accession>A0A9C6UA51</accession>
<name>A0A9C6UA51_FRAOC</name>
<sequence length="221" mass="24290">MSRGRLNFTKLDTSEFVHSDWDVARVAVLRFLKTCDLAKQTYSAFCKFPNYESGSDNAMERGMREAVMISLDSLDQTVRSFGMDENSGFQDNSPLFEDSNHEIVGSHLMLIDDDGLTYNFAEETECPKDPSPGHISGAADSEQVESEIATEGSESVGFHTELNVTNDSGSPAQQNLANDKDSAAQLHDDSDKENNESLVISPNHSLAEKSKGVKEKSAKQK</sequence>
<protein>
    <submittedName>
        <fullName evidence="3">Uncharacterized protein LOC127749936 isoform X2</fullName>
    </submittedName>
</protein>